<dbReference type="FunFam" id="3.40.50.10050:FF:000001">
    <property type="entry name" value="Translation initiation factor IF-2"/>
    <property type="match status" value="1"/>
</dbReference>
<evidence type="ECO:0000256" key="3">
    <source>
        <dbReference type="ARBA" id="ARBA00022741"/>
    </source>
</evidence>
<keyword evidence="3" id="KW-0547">Nucleotide-binding</keyword>
<evidence type="ECO:0000256" key="5">
    <source>
        <dbReference type="ARBA" id="ARBA00023134"/>
    </source>
</evidence>
<gene>
    <name evidence="7" type="ORF">A2803_02455</name>
</gene>
<dbReference type="AlphaFoldDB" id="A0A1F7Z047"/>
<dbReference type="Gene3D" id="2.40.30.10">
    <property type="entry name" value="Translation factors"/>
    <property type="match status" value="2"/>
</dbReference>
<dbReference type="InterPro" id="IPR015760">
    <property type="entry name" value="TIF_IF2"/>
</dbReference>
<protein>
    <recommendedName>
        <fullName evidence="6">Tr-type G domain-containing protein</fullName>
    </recommendedName>
</protein>
<comment type="caution">
    <text evidence="7">The sequence shown here is derived from an EMBL/GenBank/DDBJ whole genome shotgun (WGS) entry which is preliminary data.</text>
</comment>
<name>A0A1F7Z047_9BACT</name>
<dbReference type="EMBL" id="MGGP01000010">
    <property type="protein sequence ID" value="OGM32993.1"/>
    <property type="molecule type" value="Genomic_DNA"/>
</dbReference>
<organism evidence="7 8">
    <name type="scientific">Candidatus Woesebacteria bacterium RIFCSPHIGHO2_01_FULL_44_21</name>
    <dbReference type="NCBI Taxonomy" id="1802503"/>
    <lineage>
        <taxon>Bacteria</taxon>
        <taxon>Candidatus Woeseibacteriota</taxon>
    </lineage>
</organism>
<dbReference type="FunFam" id="3.40.50.300:FF:000019">
    <property type="entry name" value="Translation initiation factor IF-2"/>
    <property type="match status" value="1"/>
</dbReference>
<dbReference type="Pfam" id="PF11987">
    <property type="entry name" value="IF-2"/>
    <property type="match status" value="1"/>
</dbReference>
<dbReference type="Gene3D" id="3.40.50.10050">
    <property type="entry name" value="Translation initiation factor IF- 2, domain 3"/>
    <property type="match status" value="1"/>
</dbReference>
<proteinExistence type="inferred from homology"/>
<dbReference type="NCBIfam" id="TIGR00231">
    <property type="entry name" value="small_GTP"/>
    <property type="match status" value="1"/>
</dbReference>
<dbReference type="InterPro" id="IPR023115">
    <property type="entry name" value="TIF_IF2_dom3"/>
</dbReference>
<dbReference type="PANTHER" id="PTHR43381">
    <property type="entry name" value="TRANSLATION INITIATION FACTOR IF-2-RELATED"/>
    <property type="match status" value="1"/>
</dbReference>
<dbReference type="PANTHER" id="PTHR43381:SF5">
    <property type="entry name" value="TR-TYPE G DOMAIN-CONTAINING PROTEIN"/>
    <property type="match status" value="1"/>
</dbReference>
<evidence type="ECO:0000313" key="7">
    <source>
        <dbReference type="EMBL" id="OGM32993.1"/>
    </source>
</evidence>
<dbReference type="InterPro" id="IPR053905">
    <property type="entry name" value="EF-G-like_DII"/>
</dbReference>
<dbReference type="SUPFAM" id="SSF50447">
    <property type="entry name" value="Translation proteins"/>
    <property type="match status" value="2"/>
</dbReference>
<dbReference type="InterPro" id="IPR005225">
    <property type="entry name" value="Small_GTP-bd"/>
</dbReference>
<dbReference type="GO" id="GO:0003743">
    <property type="term" value="F:translation initiation factor activity"/>
    <property type="evidence" value="ECO:0007669"/>
    <property type="project" value="UniProtKB-KW"/>
</dbReference>
<keyword evidence="5" id="KW-0342">GTP-binding</keyword>
<evidence type="ECO:0000259" key="6">
    <source>
        <dbReference type="PROSITE" id="PS51722"/>
    </source>
</evidence>
<dbReference type="InterPro" id="IPR009000">
    <property type="entry name" value="Transl_B-barrel_sf"/>
</dbReference>
<feature type="domain" description="Tr-type G" evidence="6">
    <location>
        <begin position="4"/>
        <end position="175"/>
    </location>
</feature>
<reference evidence="7 8" key="1">
    <citation type="journal article" date="2016" name="Nat. Commun.">
        <title>Thousands of microbial genomes shed light on interconnected biogeochemical processes in an aquifer system.</title>
        <authorList>
            <person name="Anantharaman K."/>
            <person name="Brown C.T."/>
            <person name="Hug L.A."/>
            <person name="Sharon I."/>
            <person name="Castelle C.J."/>
            <person name="Probst A.J."/>
            <person name="Thomas B.C."/>
            <person name="Singh A."/>
            <person name="Wilkins M.J."/>
            <person name="Karaoz U."/>
            <person name="Brodie E.L."/>
            <person name="Williams K.H."/>
            <person name="Hubbard S.S."/>
            <person name="Banfield J.F."/>
        </authorList>
    </citation>
    <scope>NUCLEOTIDE SEQUENCE [LARGE SCALE GENOMIC DNA]</scope>
</reference>
<dbReference type="PROSITE" id="PS51722">
    <property type="entry name" value="G_TR_2"/>
    <property type="match status" value="1"/>
</dbReference>
<dbReference type="Gene3D" id="3.40.50.300">
    <property type="entry name" value="P-loop containing nucleotide triphosphate hydrolases"/>
    <property type="match status" value="1"/>
</dbReference>
<keyword evidence="4" id="KW-0648">Protein biosynthesis</keyword>
<dbReference type="Proteomes" id="UP000178870">
    <property type="component" value="Unassembled WGS sequence"/>
</dbReference>
<dbReference type="GO" id="GO:0005737">
    <property type="term" value="C:cytoplasm"/>
    <property type="evidence" value="ECO:0007669"/>
    <property type="project" value="TreeGrafter"/>
</dbReference>
<evidence type="ECO:0000256" key="4">
    <source>
        <dbReference type="ARBA" id="ARBA00022917"/>
    </source>
</evidence>
<dbReference type="Pfam" id="PF22042">
    <property type="entry name" value="EF-G_D2"/>
    <property type="match status" value="1"/>
</dbReference>
<sequence>MKQVRPPIVTVLGHVDHGKTTLLDAIRKTGVAAREAGGITQGIGASKVTSPEGSITFIDTPGHAAFAKMRARGAKVADIAILVVAADDGVMPQTKEALSYIKQNQLPMIVAFTKVDLPSANVEKARGQLMEEGIFFEGMGGSTPAVEISAKAGKGVAELVETIMLLAGVTGFTADSENPLLASVIETNRDKRGTLVSAVIKDGKLKVGDEISTGSISARVKGLFDQNNKPIKEANPSDPVLVLGFSDIPEIGTEITGKKAGQPAAVPVVYKKIKTQEGQLTLIVKVKSAGTVEALSSVLPKDAVVLSSGVGEVTESDVFLAKTTGATIVSFEARIPSSVKKLAETEGVEAHEFKIIYDIVKFIEDKIAGSKLEVLGKAEVLAEFPFNKTKVAGCKVTEGRIHKTDKLVLMRGEQELGVTKIASLRRGRNDLVEAKAGEECGIVMAPLLAFSKGDILVATK</sequence>
<evidence type="ECO:0000256" key="1">
    <source>
        <dbReference type="ARBA" id="ARBA00007733"/>
    </source>
</evidence>
<comment type="similarity">
    <text evidence="1">Belongs to the TRAFAC class translation factor GTPase superfamily. Classic translation factor GTPase family. IF-2 subfamily.</text>
</comment>
<dbReference type="InterPro" id="IPR000795">
    <property type="entry name" value="T_Tr_GTP-bd_dom"/>
</dbReference>
<dbReference type="GO" id="GO:0003924">
    <property type="term" value="F:GTPase activity"/>
    <property type="evidence" value="ECO:0007669"/>
    <property type="project" value="InterPro"/>
</dbReference>
<dbReference type="CDD" id="cd01887">
    <property type="entry name" value="IF2_eIF5B"/>
    <property type="match status" value="1"/>
</dbReference>
<dbReference type="SUPFAM" id="SSF52156">
    <property type="entry name" value="Initiation factor IF2/eIF5b, domain 3"/>
    <property type="match status" value="1"/>
</dbReference>
<dbReference type="SUPFAM" id="SSF52540">
    <property type="entry name" value="P-loop containing nucleoside triphosphate hydrolases"/>
    <property type="match status" value="1"/>
</dbReference>
<dbReference type="InterPro" id="IPR027417">
    <property type="entry name" value="P-loop_NTPase"/>
</dbReference>
<evidence type="ECO:0000313" key="8">
    <source>
        <dbReference type="Proteomes" id="UP000178870"/>
    </source>
</evidence>
<keyword evidence="2" id="KW-0396">Initiation factor</keyword>
<dbReference type="GO" id="GO:0005525">
    <property type="term" value="F:GTP binding"/>
    <property type="evidence" value="ECO:0007669"/>
    <property type="project" value="UniProtKB-KW"/>
</dbReference>
<dbReference type="InterPro" id="IPR036925">
    <property type="entry name" value="TIF_IF2_dom3_sf"/>
</dbReference>
<evidence type="ECO:0000256" key="2">
    <source>
        <dbReference type="ARBA" id="ARBA00022540"/>
    </source>
</evidence>
<accession>A0A1F7Z047</accession>
<dbReference type="Pfam" id="PF00009">
    <property type="entry name" value="GTP_EFTU"/>
    <property type="match status" value="1"/>
</dbReference>